<keyword evidence="7" id="KW-1185">Reference proteome</keyword>
<dbReference type="PRINTS" id="PR00909">
    <property type="entry name" value="SPERMDNBNDNG"/>
</dbReference>
<evidence type="ECO:0000256" key="2">
    <source>
        <dbReference type="ARBA" id="ARBA00022448"/>
    </source>
</evidence>
<comment type="subcellular location">
    <subcellularLocation>
        <location evidence="1">Periplasm</location>
    </subcellularLocation>
</comment>
<dbReference type="GO" id="GO:0015846">
    <property type="term" value="P:polyamine transport"/>
    <property type="evidence" value="ECO:0007669"/>
    <property type="project" value="InterPro"/>
</dbReference>
<dbReference type="SUPFAM" id="SSF53850">
    <property type="entry name" value="Periplasmic binding protein-like II"/>
    <property type="match status" value="1"/>
</dbReference>
<feature type="chain" id="PRO_5023858774" evidence="5">
    <location>
        <begin position="22"/>
        <end position="344"/>
    </location>
</feature>
<dbReference type="AlphaFoldDB" id="A0A5J6WLL3"/>
<dbReference type="CDD" id="cd13590">
    <property type="entry name" value="PBP2_PotD_PotF_like"/>
    <property type="match status" value="1"/>
</dbReference>
<keyword evidence="4" id="KW-0574">Periplasm</keyword>
<evidence type="ECO:0000256" key="3">
    <source>
        <dbReference type="ARBA" id="ARBA00022729"/>
    </source>
</evidence>
<name>A0A5J6WLL3_MORMI</name>
<dbReference type="Gene3D" id="3.40.190.10">
    <property type="entry name" value="Periplasmic binding protein-like II"/>
    <property type="match status" value="2"/>
</dbReference>
<evidence type="ECO:0000256" key="4">
    <source>
        <dbReference type="ARBA" id="ARBA00022764"/>
    </source>
</evidence>
<dbReference type="Pfam" id="PF13416">
    <property type="entry name" value="SBP_bac_8"/>
    <property type="match status" value="1"/>
</dbReference>
<evidence type="ECO:0000256" key="1">
    <source>
        <dbReference type="ARBA" id="ARBA00004418"/>
    </source>
</evidence>
<evidence type="ECO:0000313" key="7">
    <source>
        <dbReference type="Proteomes" id="UP000327424"/>
    </source>
</evidence>
<organism evidence="6 7">
    <name type="scientific">Moritella marina ATCC 15381</name>
    <dbReference type="NCBI Taxonomy" id="1202962"/>
    <lineage>
        <taxon>Bacteria</taxon>
        <taxon>Pseudomonadati</taxon>
        <taxon>Pseudomonadota</taxon>
        <taxon>Gammaproteobacteria</taxon>
        <taxon>Alteromonadales</taxon>
        <taxon>Moritellaceae</taxon>
        <taxon>Moritella</taxon>
    </lineage>
</organism>
<evidence type="ECO:0000313" key="6">
    <source>
        <dbReference type="EMBL" id="QFI38101.1"/>
    </source>
</evidence>
<reference evidence="6 7" key="1">
    <citation type="submission" date="2019-09" db="EMBL/GenBank/DDBJ databases">
        <title>Hybrid Assembly of the complete Genome of the Deep-Sea Bacterium Moritella marina from long Nanopore and Illumina reads.</title>
        <authorList>
            <person name="Magin S."/>
            <person name="Georgoulis A."/>
            <person name="Papadimitriou K."/>
            <person name="Iliakis G."/>
            <person name="Vorgias C.E."/>
        </authorList>
    </citation>
    <scope>NUCLEOTIDE SEQUENCE [LARGE SCALE GENOMIC DNA]</scope>
    <source>
        <strain evidence="6 7">MP-1</strain>
    </source>
</reference>
<dbReference type="InterPro" id="IPR001188">
    <property type="entry name" value="Sperm_putr-bd"/>
</dbReference>
<keyword evidence="3 5" id="KW-0732">Signal</keyword>
<dbReference type="PANTHER" id="PTHR30222">
    <property type="entry name" value="SPERMIDINE/PUTRESCINE-BINDING PERIPLASMIC PROTEIN"/>
    <property type="match status" value="1"/>
</dbReference>
<dbReference type="Proteomes" id="UP000327424">
    <property type="component" value="Chromosome"/>
</dbReference>
<dbReference type="InterPro" id="IPR006059">
    <property type="entry name" value="SBP"/>
</dbReference>
<proteinExistence type="predicted"/>
<accession>A0A5J6WLL3</accession>
<dbReference type="RefSeq" id="WP_019443195.1">
    <property type="nucleotide sequence ID" value="NZ_ALOE01000046.1"/>
</dbReference>
<dbReference type="OrthoDB" id="9769319at2"/>
<dbReference type="GO" id="GO:0042597">
    <property type="term" value="C:periplasmic space"/>
    <property type="evidence" value="ECO:0007669"/>
    <property type="project" value="UniProtKB-SubCell"/>
</dbReference>
<evidence type="ECO:0000256" key="5">
    <source>
        <dbReference type="SAM" id="SignalP"/>
    </source>
</evidence>
<sequence length="344" mass="39241">MKSICLPIILMLSVIFRTAQADEIQLFTWEEYFSDEVIKRFEAETNHTVNQIYFENESLRDQVMYSGKAAAYDLVILDGYTLSVLGEKGILSQLDNALSDDLPFFTEQSEQACHDYGIPYAYGTIGIGFRNSKVKETISSWMDVFDYAKKNPGRVIIPDEDMDTVAIALMALGYNPMSKDILELKQAFTLLQSVIGDLLVFRNGLGYALDKGKESKMDMAVFYSGEKEQISIATAQDDWEYIIPDEGTLVWHECLSSHTKKPMKSATIEFLRYINNPVNAAKNAQDIWFTTANKDALKWAHKDYTSDKELFPTELTSSKYYHYQRLDYNALKVRANIINVLSNQ</sequence>
<protein>
    <submittedName>
        <fullName evidence="6">Spermidine/putrescine ABC transporter substrate-binding protein</fullName>
    </submittedName>
</protein>
<feature type="signal peptide" evidence="5">
    <location>
        <begin position="1"/>
        <end position="21"/>
    </location>
</feature>
<dbReference type="KEGG" id="mmaa:FR932_09670"/>
<dbReference type="EMBL" id="CP044399">
    <property type="protein sequence ID" value="QFI38101.1"/>
    <property type="molecule type" value="Genomic_DNA"/>
</dbReference>
<dbReference type="PANTHER" id="PTHR30222:SF17">
    <property type="entry name" value="SPERMIDINE_PUTRESCINE-BINDING PERIPLASMIC PROTEIN"/>
    <property type="match status" value="1"/>
</dbReference>
<gene>
    <name evidence="6" type="ORF">FR932_09670</name>
</gene>
<keyword evidence="2" id="KW-0813">Transport</keyword>
<dbReference type="GO" id="GO:0019808">
    <property type="term" value="F:polyamine binding"/>
    <property type="evidence" value="ECO:0007669"/>
    <property type="project" value="InterPro"/>
</dbReference>